<dbReference type="InterPro" id="IPR006710">
    <property type="entry name" value="Glyco_hydro_43"/>
</dbReference>
<dbReference type="Proteomes" id="UP000535437">
    <property type="component" value="Unassembled WGS sequence"/>
</dbReference>
<evidence type="ECO:0000256" key="4">
    <source>
        <dbReference type="ARBA" id="ARBA00023295"/>
    </source>
</evidence>
<name>A0A7Z0GKU7_9MICC</name>
<dbReference type="GO" id="GO:0004553">
    <property type="term" value="F:hydrolase activity, hydrolyzing O-glycosyl compounds"/>
    <property type="evidence" value="ECO:0007669"/>
    <property type="project" value="InterPro"/>
</dbReference>
<dbReference type="SUPFAM" id="SSF75005">
    <property type="entry name" value="Arabinanase/levansucrase/invertase"/>
    <property type="match status" value="1"/>
</dbReference>
<keyword evidence="3 5" id="KW-0378">Hydrolase</keyword>
<protein>
    <submittedName>
        <fullName evidence="6">Beta-xylosidase</fullName>
    </submittedName>
</protein>
<dbReference type="PANTHER" id="PTHR43301:SF3">
    <property type="entry name" value="ARABINAN ENDO-1,5-ALPHA-L-ARABINOSIDASE A-RELATED"/>
    <property type="match status" value="1"/>
</dbReference>
<dbReference type="EMBL" id="JACCFY010000001">
    <property type="protein sequence ID" value="NYJ77835.1"/>
    <property type="molecule type" value="Genomic_DNA"/>
</dbReference>
<evidence type="ECO:0000256" key="3">
    <source>
        <dbReference type="ARBA" id="ARBA00022801"/>
    </source>
</evidence>
<dbReference type="PANTHER" id="PTHR43301">
    <property type="entry name" value="ARABINAN ENDO-1,5-ALPHA-L-ARABINOSIDASE"/>
    <property type="match status" value="1"/>
</dbReference>
<evidence type="ECO:0000313" key="6">
    <source>
        <dbReference type="EMBL" id="NYJ77835.1"/>
    </source>
</evidence>
<dbReference type="InterPro" id="IPR023296">
    <property type="entry name" value="Glyco_hydro_beta-prop_sf"/>
</dbReference>
<dbReference type="AlphaFoldDB" id="A0A7Z0GKU7"/>
<dbReference type="CDD" id="cd08981">
    <property type="entry name" value="GH43_Bt1873-like"/>
    <property type="match status" value="1"/>
</dbReference>
<comment type="pathway">
    <text evidence="1">Glycan metabolism; L-arabinan degradation.</text>
</comment>
<sequence>MLSIQDIQIRDPYVLPDPARGRHLLFGSTDADIWKGRATGFDVYTSADLHDWEGPEPAFRAPEGFWSQTEYWAPEVHEHRGRWFMFATFGPSSGPGAAISRRGTAILVADRPEGPYVPHSDGPVTPPDWECLDGTLHVDQAGRPWMVFCHEWVQVGDGTICAVPLTEDLRAADGEPVLLFAASEAPWSEPVHSRRHGSGHVTDGPFLHRTADGALLMLWASFRGGRYAQGVAVSESGTVRGPWRHEPHPLYEADGGHGMIFRALDGRLLLTLHTPNRTPEERAVFIELEEVSGGLRVR</sequence>
<gene>
    <name evidence="6" type="ORF">HNR09_001246</name>
</gene>
<keyword evidence="4 5" id="KW-0326">Glycosidase</keyword>
<reference evidence="6 7" key="1">
    <citation type="submission" date="2020-07" db="EMBL/GenBank/DDBJ databases">
        <title>Sequencing the genomes of 1000 actinobacteria strains.</title>
        <authorList>
            <person name="Klenk H.-P."/>
        </authorList>
    </citation>
    <scope>NUCLEOTIDE SEQUENCE [LARGE SCALE GENOMIC DNA]</scope>
    <source>
        <strain evidence="6 7">DSM 15475</strain>
    </source>
</reference>
<comment type="similarity">
    <text evidence="2 5">Belongs to the glycosyl hydrolase 43 family.</text>
</comment>
<dbReference type="Gene3D" id="2.115.10.20">
    <property type="entry name" value="Glycosyl hydrolase domain, family 43"/>
    <property type="match status" value="1"/>
</dbReference>
<dbReference type="InterPro" id="IPR050727">
    <property type="entry name" value="GH43_arabinanases"/>
</dbReference>
<evidence type="ECO:0000256" key="1">
    <source>
        <dbReference type="ARBA" id="ARBA00004834"/>
    </source>
</evidence>
<dbReference type="RefSeq" id="WP_343047462.1">
    <property type="nucleotide sequence ID" value="NZ_BAAALL010000002.1"/>
</dbReference>
<evidence type="ECO:0000256" key="5">
    <source>
        <dbReference type="RuleBase" id="RU361187"/>
    </source>
</evidence>
<organism evidence="6 7">
    <name type="scientific">Nesterenkonia xinjiangensis</name>
    <dbReference type="NCBI Taxonomy" id="225327"/>
    <lineage>
        <taxon>Bacteria</taxon>
        <taxon>Bacillati</taxon>
        <taxon>Actinomycetota</taxon>
        <taxon>Actinomycetes</taxon>
        <taxon>Micrococcales</taxon>
        <taxon>Micrococcaceae</taxon>
        <taxon>Nesterenkonia</taxon>
    </lineage>
</organism>
<accession>A0A7Z0GKU7</accession>
<dbReference type="GO" id="GO:0005975">
    <property type="term" value="P:carbohydrate metabolic process"/>
    <property type="evidence" value="ECO:0007669"/>
    <property type="project" value="InterPro"/>
</dbReference>
<evidence type="ECO:0000313" key="7">
    <source>
        <dbReference type="Proteomes" id="UP000535437"/>
    </source>
</evidence>
<proteinExistence type="inferred from homology"/>
<dbReference type="Pfam" id="PF04616">
    <property type="entry name" value="Glyco_hydro_43"/>
    <property type="match status" value="1"/>
</dbReference>
<comment type="caution">
    <text evidence="6">The sequence shown here is derived from an EMBL/GenBank/DDBJ whole genome shotgun (WGS) entry which is preliminary data.</text>
</comment>
<evidence type="ECO:0000256" key="2">
    <source>
        <dbReference type="ARBA" id="ARBA00009865"/>
    </source>
</evidence>
<keyword evidence="7" id="KW-1185">Reference proteome</keyword>